<organism evidence="1 2">
    <name type="scientific">Roridomyces roridus</name>
    <dbReference type="NCBI Taxonomy" id="1738132"/>
    <lineage>
        <taxon>Eukaryota</taxon>
        <taxon>Fungi</taxon>
        <taxon>Dikarya</taxon>
        <taxon>Basidiomycota</taxon>
        <taxon>Agaricomycotina</taxon>
        <taxon>Agaricomycetes</taxon>
        <taxon>Agaricomycetidae</taxon>
        <taxon>Agaricales</taxon>
        <taxon>Marasmiineae</taxon>
        <taxon>Mycenaceae</taxon>
        <taxon>Roridomyces</taxon>
    </lineage>
</organism>
<name>A0AAD7B732_9AGAR</name>
<sequence length="340" mass="37639">MATASNGEDAQTLQRADGLWFEDGSIVLQAETTQFRVYHGLLASCSPVFKDMMTLPHPSDSELVEGCPFVLLHDSAAETTLFLRAIFDSSFFPPFPVYADYYTILACLRLGNKYQVDFLRRRALIHLSSITDTQLKRWDRVSGVYSQANSRTPPPSSSLSLDSVASLGREVDALWLLPDAFYNLASRSASGIAEAVLHGDYYGGSFYRLSTQDQSAFFVGHAAQCNAMDDVLEFLSLPADIPECVSPESCARERFKAIGASRERIGTLSSRPLSAWGVCQWDLLKDLCPTCCCALETKHRAARRAFWDNLPGIYDLPSWDELEKMKVAAIGTDWLAPDGC</sequence>
<accession>A0AAD7B732</accession>
<evidence type="ECO:0000313" key="1">
    <source>
        <dbReference type="EMBL" id="KAJ7612155.1"/>
    </source>
</evidence>
<gene>
    <name evidence="1" type="ORF">FB45DRAFT_759926</name>
</gene>
<comment type="caution">
    <text evidence="1">The sequence shown here is derived from an EMBL/GenBank/DDBJ whole genome shotgun (WGS) entry which is preliminary data.</text>
</comment>
<evidence type="ECO:0000313" key="2">
    <source>
        <dbReference type="Proteomes" id="UP001221142"/>
    </source>
</evidence>
<dbReference type="Proteomes" id="UP001221142">
    <property type="component" value="Unassembled WGS sequence"/>
</dbReference>
<keyword evidence="2" id="KW-1185">Reference proteome</keyword>
<protein>
    <recommendedName>
        <fullName evidence="3">BTB domain-containing protein</fullName>
    </recommendedName>
</protein>
<reference evidence="1" key="1">
    <citation type="submission" date="2023-03" db="EMBL/GenBank/DDBJ databases">
        <title>Massive genome expansion in bonnet fungi (Mycena s.s.) driven by repeated elements and novel gene families across ecological guilds.</title>
        <authorList>
            <consortium name="Lawrence Berkeley National Laboratory"/>
            <person name="Harder C.B."/>
            <person name="Miyauchi S."/>
            <person name="Viragh M."/>
            <person name="Kuo A."/>
            <person name="Thoen E."/>
            <person name="Andreopoulos B."/>
            <person name="Lu D."/>
            <person name="Skrede I."/>
            <person name="Drula E."/>
            <person name="Henrissat B."/>
            <person name="Morin E."/>
            <person name="Kohler A."/>
            <person name="Barry K."/>
            <person name="LaButti K."/>
            <person name="Morin E."/>
            <person name="Salamov A."/>
            <person name="Lipzen A."/>
            <person name="Mereny Z."/>
            <person name="Hegedus B."/>
            <person name="Baldrian P."/>
            <person name="Stursova M."/>
            <person name="Weitz H."/>
            <person name="Taylor A."/>
            <person name="Grigoriev I.V."/>
            <person name="Nagy L.G."/>
            <person name="Martin F."/>
            <person name="Kauserud H."/>
        </authorList>
    </citation>
    <scope>NUCLEOTIDE SEQUENCE</scope>
    <source>
        <strain evidence="1">9284</strain>
    </source>
</reference>
<dbReference type="EMBL" id="JARKIF010000031">
    <property type="protein sequence ID" value="KAJ7612155.1"/>
    <property type="molecule type" value="Genomic_DNA"/>
</dbReference>
<proteinExistence type="predicted"/>
<dbReference type="AlphaFoldDB" id="A0AAD7B732"/>
<evidence type="ECO:0008006" key="3">
    <source>
        <dbReference type="Google" id="ProtNLM"/>
    </source>
</evidence>